<organism evidence="2 3">
    <name type="scientific">Hibiscus syriacus</name>
    <name type="common">Rose of Sharon</name>
    <dbReference type="NCBI Taxonomy" id="106335"/>
    <lineage>
        <taxon>Eukaryota</taxon>
        <taxon>Viridiplantae</taxon>
        <taxon>Streptophyta</taxon>
        <taxon>Embryophyta</taxon>
        <taxon>Tracheophyta</taxon>
        <taxon>Spermatophyta</taxon>
        <taxon>Magnoliopsida</taxon>
        <taxon>eudicotyledons</taxon>
        <taxon>Gunneridae</taxon>
        <taxon>Pentapetalae</taxon>
        <taxon>rosids</taxon>
        <taxon>malvids</taxon>
        <taxon>Malvales</taxon>
        <taxon>Malvaceae</taxon>
        <taxon>Malvoideae</taxon>
        <taxon>Hibiscus</taxon>
    </lineage>
</organism>
<keyword evidence="3" id="KW-1185">Reference proteome</keyword>
<accession>A0A6A2YCX7</accession>
<dbReference type="AlphaFoldDB" id="A0A6A2YCX7"/>
<gene>
    <name evidence="2" type="ORF">F3Y22_tig00111993pilonHSYRG00078</name>
</gene>
<feature type="compositionally biased region" description="Basic and acidic residues" evidence="1">
    <location>
        <begin position="109"/>
        <end position="126"/>
    </location>
</feature>
<dbReference type="Proteomes" id="UP000436088">
    <property type="component" value="Unassembled WGS sequence"/>
</dbReference>
<feature type="region of interest" description="Disordered" evidence="1">
    <location>
        <begin position="78"/>
        <end position="144"/>
    </location>
</feature>
<feature type="compositionally biased region" description="Polar residues" evidence="1">
    <location>
        <begin position="79"/>
        <end position="88"/>
    </location>
</feature>
<evidence type="ECO:0000256" key="1">
    <source>
        <dbReference type="SAM" id="MobiDB-lite"/>
    </source>
</evidence>
<proteinExistence type="predicted"/>
<dbReference type="EMBL" id="VEPZ02001481">
    <property type="protein sequence ID" value="KAE8671127.1"/>
    <property type="molecule type" value="Genomic_DNA"/>
</dbReference>
<reference evidence="2" key="1">
    <citation type="submission" date="2019-09" db="EMBL/GenBank/DDBJ databases">
        <title>Draft genome information of white flower Hibiscus syriacus.</title>
        <authorList>
            <person name="Kim Y.-M."/>
        </authorList>
    </citation>
    <scope>NUCLEOTIDE SEQUENCE [LARGE SCALE GENOMIC DNA]</scope>
    <source>
        <strain evidence="2">YM2019G1</strain>
    </source>
</reference>
<protein>
    <submittedName>
        <fullName evidence="2">Uncharacterized protein</fullName>
    </submittedName>
</protein>
<comment type="caution">
    <text evidence="2">The sequence shown here is derived from an EMBL/GenBank/DDBJ whole genome shotgun (WGS) entry which is preliminary data.</text>
</comment>
<evidence type="ECO:0000313" key="2">
    <source>
        <dbReference type="EMBL" id="KAE8671127.1"/>
    </source>
</evidence>
<sequence length="144" mass="15741">MPYLFGASRPFAPYGPRVFGDFRGPAFGMMFPGRAPQPGAVFPSGGMGMVMASSIWGAWDPQMQILLSRWPAHWHASYVSPTSSTNDRFSAGLEQGRGQEMGDLGSGLRNDDNESKDEAPRMSRHGEGKKKRKSLEDDATASDR</sequence>
<name>A0A6A2YCX7_HIBSY</name>
<evidence type="ECO:0000313" key="3">
    <source>
        <dbReference type="Proteomes" id="UP000436088"/>
    </source>
</evidence>